<gene>
    <name evidence="3" type="ORF">BDZ94DRAFT_1313155</name>
</gene>
<feature type="compositionally biased region" description="Basic and acidic residues" evidence="2">
    <location>
        <begin position="350"/>
        <end position="367"/>
    </location>
</feature>
<dbReference type="AlphaFoldDB" id="A0A9P5XZM2"/>
<evidence type="ECO:0000313" key="3">
    <source>
        <dbReference type="EMBL" id="KAF9458596.1"/>
    </source>
</evidence>
<reference evidence="3" key="1">
    <citation type="submission" date="2020-11" db="EMBL/GenBank/DDBJ databases">
        <authorList>
            <consortium name="DOE Joint Genome Institute"/>
            <person name="Ahrendt S."/>
            <person name="Riley R."/>
            <person name="Andreopoulos W."/>
            <person name="Labutti K."/>
            <person name="Pangilinan J."/>
            <person name="Ruiz-Duenas F.J."/>
            <person name="Barrasa J.M."/>
            <person name="Sanchez-Garcia M."/>
            <person name="Camarero S."/>
            <person name="Miyauchi S."/>
            <person name="Serrano A."/>
            <person name="Linde D."/>
            <person name="Babiker R."/>
            <person name="Drula E."/>
            <person name="Ayuso-Fernandez I."/>
            <person name="Pacheco R."/>
            <person name="Padilla G."/>
            <person name="Ferreira P."/>
            <person name="Barriuso J."/>
            <person name="Kellner H."/>
            <person name="Castanera R."/>
            <person name="Alfaro M."/>
            <person name="Ramirez L."/>
            <person name="Pisabarro A.G."/>
            <person name="Kuo A."/>
            <person name="Tritt A."/>
            <person name="Lipzen A."/>
            <person name="He G."/>
            <person name="Yan M."/>
            <person name="Ng V."/>
            <person name="Cullen D."/>
            <person name="Martin F."/>
            <person name="Rosso M.-N."/>
            <person name="Henrissat B."/>
            <person name="Hibbett D."/>
            <person name="Martinez A.T."/>
            <person name="Grigoriev I.V."/>
        </authorList>
    </citation>
    <scope>NUCLEOTIDE SEQUENCE</scope>
    <source>
        <strain evidence="3">CBS 247.69</strain>
    </source>
</reference>
<feature type="compositionally biased region" description="Polar residues" evidence="2">
    <location>
        <begin position="440"/>
        <end position="451"/>
    </location>
</feature>
<feature type="compositionally biased region" description="Low complexity" evidence="2">
    <location>
        <begin position="477"/>
        <end position="489"/>
    </location>
</feature>
<sequence>MPRSKTAIRALPTDQITDLTDTRLKIIQDAAQLSTNPFLQEVAELALGILMIIQDGNDSTDRFKYLADDVCTIVHIITHNSQEQTALLSKDLDSLKDLLELILVSIEHFLKREISQPFFFRLLRQRWSTRKIQKYQENLRTSLDIFESQQSIQGNVGRASLRREDIVPTLQEPLPNKREGHSMSHNDCETSIKVESGVMDGNTGSPHHEAVQQNQPLKGTTAANAETKRRDLEHDRRQQAKYERIEGQKVEEAELIKREYQNKIIQQEQEKAERLERTRKIEHDRLALQRMEYERREKGGSGEVKKADVVEGVSQITSQNSSGRERAEAERMERRRKIEHDWLALQRMEDERREKERDDKAKKRTDIADEEAQEAQNVLHEIEWGAEPSYTPPSKITYSSKNPFHHFQQSVSPIIHHHNTGERHDTEPAPRRSNDEEQVINPQRPSFPSQIIHSSRGSFTIVGGDYIVIDNSQSSRNTNTGNTKLITTTESHNSKNNVIDGAVGERVEQSQASSP</sequence>
<feature type="compositionally biased region" description="Polar residues" evidence="2">
    <location>
        <begin position="211"/>
        <end position="224"/>
    </location>
</feature>
<proteinExistence type="predicted"/>
<name>A0A9P5XZM2_9AGAR</name>
<keyword evidence="1" id="KW-0175">Coiled coil</keyword>
<dbReference type="InterPro" id="IPR059179">
    <property type="entry name" value="MLKL-like_MCAfunc"/>
</dbReference>
<comment type="caution">
    <text evidence="3">The sequence shown here is derived from an EMBL/GenBank/DDBJ whole genome shotgun (WGS) entry which is preliminary data.</text>
</comment>
<feature type="region of interest" description="Disordered" evidence="2">
    <location>
        <begin position="200"/>
        <end position="239"/>
    </location>
</feature>
<dbReference type="Proteomes" id="UP000807353">
    <property type="component" value="Unassembled WGS sequence"/>
</dbReference>
<evidence type="ECO:0000313" key="4">
    <source>
        <dbReference type="Proteomes" id="UP000807353"/>
    </source>
</evidence>
<feature type="region of interest" description="Disordered" evidence="2">
    <location>
        <begin position="418"/>
        <end position="451"/>
    </location>
</feature>
<accession>A0A9P5XZM2</accession>
<evidence type="ECO:0000256" key="1">
    <source>
        <dbReference type="SAM" id="Coils"/>
    </source>
</evidence>
<evidence type="ECO:0000256" key="2">
    <source>
        <dbReference type="SAM" id="MobiDB-lite"/>
    </source>
</evidence>
<dbReference type="CDD" id="cd21037">
    <property type="entry name" value="MLKL_NTD"/>
    <property type="match status" value="1"/>
</dbReference>
<keyword evidence="4" id="KW-1185">Reference proteome</keyword>
<feature type="compositionally biased region" description="Basic and acidic residues" evidence="2">
    <location>
        <begin position="323"/>
        <end position="332"/>
    </location>
</feature>
<feature type="coiled-coil region" evidence="1">
    <location>
        <begin position="250"/>
        <end position="285"/>
    </location>
</feature>
<dbReference type="EMBL" id="MU150336">
    <property type="protein sequence ID" value="KAF9458596.1"/>
    <property type="molecule type" value="Genomic_DNA"/>
</dbReference>
<feature type="compositionally biased region" description="Basic and acidic residues" evidence="2">
    <location>
        <begin position="419"/>
        <end position="435"/>
    </location>
</feature>
<organism evidence="3 4">
    <name type="scientific">Collybia nuda</name>
    <dbReference type="NCBI Taxonomy" id="64659"/>
    <lineage>
        <taxon>Eukaryota</taxon>
        <taxon>Fungi</taxon>
        <taxon>Dikarya</taxon>
        <taxon>Basidiomycota</taxon>
        <taxon>Agaricomycotina</taxon>
        <taxon>Agaricomycetes</taxon>
        <taxon>Agaricomycetidae</taxon>
        <taxon>Agaricales</taxon>
        <taxon>Tricholomatineae</taxon>
        <taxon>Clitocybaceae</taxon>
        <taxon>Collybia</taxon>
    </lineage>
</organism>
<protein>
    <submittedName>
        <fullName evidence="3">Uncharacterized protein</fullName>
    </submittedName>
</protein>
<feature type="region of interest" description="Disordered" evidence="2">
    <location>
        <begin position="311"/>
        <end position="332"/>
    </location>
</feature>
<feature type="region of interest" description="Disordered" evidence="2">
    <location>
        <begin position="350"/>
        <end position="373"/>
    </location>
</feature>
<feature type="region of interest" description="Disordered" evidence="2">
    <location>
        <begin position="471"/>
        <end position="515"/>
    </location>
</feature>
<feature type="compositionally biased region" description="Basic and acidic residues" evidence="2">
    <location>
        <begin position="226"/>
        <end position="239"/>
    </location>
</feature>